<dbReference type="AlphaFoldDB" id="A0A518F1C4"/>
<dbReference type="Proteomes" id="UP000320390">
    <property type="component" value="Chromosome"/>
</dbReference>
<sequence length="158" mass="17293">MSNQIVNIASLALNVALASFVLSRSPAAHDSEHITIRKISLQDSEGRIVGEIDGEHYGGPEIRLGSIRLNDKQAWSVILSGSSFRGPGLRIKDPFKPLMQEHIYLGLDGQPANPLFGMFDQRGSETLLFRVEKPQGGLIVEKVDGSGKQIWTDKLGDK</sequence>
<protein>
    <submittedName>
        <fullName evidence="1">Uncharacterized protein</fullName>
    </submittedName>
</protein>
<evidence type="ECO:0000313" key="1">
    <source>
        <dbReference type="EMBL" id="QDV10141.1"/>
    </source>
</evidence>
<name>A0A518F1C4_9BACT</name>
<gene>
    <name evidence="1" type="ORF">Poly30_57030</name>
</gene>
<dbReference type="RefSeq" id="WP_145205807.1">
    <property type="nucleotide sequence ID" value="NZ_CP036434.1"/>
</dbReference>
<proteinExistence type="predicted"/>
<reference evidence="1 2" key="1">
    <citation type="submission" date="2019-02" db="EMBL/GenBank/DDBJ databases">
        <title>Deep-cultivation of Planctomycetes and their phenomic and genomic characterization uncovers novel biology.</title>
        <authorList>
            <person name="Wiegand S."/>
            <person name="Jogler M."/>
            <person name="Boedeker C."/>
            <person name="Pinto D."/>
            <person name="Vollmers J."/>
            <person name="Rivas-Marin E."/>
            <person name="Kohn T."/>
            <person name="Peeters S.H."/>
            <person name="Heuer A."/>
            <person name="Rast P."/>
            <person name="Oberbeckmann S."/>
            <person name="Bunk B."/>
            <person name="Jeske O."/>
            <person name="Meyerdierks A."/>
            <person name="Storesund J.E."/>
            <person name="Kallscheuer N."/>
            <person name="Luecker S."/>
            <person name="Lage O.M."/>
            <person name="Pohl T."/>
            <person name="Merkel B.J."/>
            <person name="Hornburger P."/>
            <person name="Mueller R.-W."/>
            <person name="Bruemmer F."/>
            <person name="Labrenz M."/>
            <person name="Spormann A.M."/>
            <person name="Op den Camp H."/>
            <person name="Overmann J."/>
            <person name="Amann R."/>
            <person name="Jetten M.S.M."/>
            <person name="Mascher T."/>
            <person name="Medema M.H."/>
            <person name="Devos D.P."/>
            <person name="Kaster A.-K."/>
            <person name="Ovreas L."/>
            <person name="Rohde M."/>
            <person name="Galperin M.Y."/>
            <person name="Jogler C."/>
        </authorList>
    </citation>
    <scope>NUCLEOTIDE SEQUENCE [LARGE SCALE GENOMIC DNA]</scope>
    <source>
        <strain evidence="1 2">Poly30</strain>
    </source>
</reference>
<organism evidence="1 2">
    <name type="scientific">Saltatorellus ferox</name>
    <dbReference type="NCBI Taxonomy" id="2528018"/>
    <lineage>
        <taxon>Bacteria</taxon>
        <taxon>Pseudomonadati</taxon>
        <taxon>Planctomycetota</taxon>
        <taxon>Planctomycetia</taxon>
        <taxon>Planctomycetia incertae sedis</taxon>
        <taxon>Saltatorellus</taxon>
    </lineage>
</organism>
<keyword evidence="2" id="KW-1185">Reference proteome</keyword>
<evidence type="ECO:0000313" key="2">
    <source>
        <dbReference type="Proteomes" id="UP000320390"/>
    </source>
</evidence>
<accession>A0A518F1C4</accession>
<dbReference type="EMBL" id="CP036434">
    <property type="protein sequence ID" value="QDV10141.1"/>
    <property type="molecule type" value="Genomic_DNA"/>
</dbReference>